<name>T0ZKU6_9ZZZZ</name>
<dbReference type="SUPFAM" id="SSF53756">
    <property type="entry name" value="UDP-Glycosyltransferase/glycogen phosphorylase"/>
    <property type="match status" value="1"/>
</dbReference>
<feature type="domain" description="Glycosyl transferase family 1" evidence="4">
    <location>
        <begin position="103"/>
        <end position="265"/>
    </location>
</feature>
<evidence type="ECO:0000256" key="2">
    <source>
        <dbReference type="ARBA" id="ARBA00022679"/>
    </source>
</evidence>
<dbReference type="CDD" id="cd03801">
    <property type="entry name" value="GT4_PimA-like"/>
    <property type="match status" value="1"/>
</dbReference>
<reference evidence="5" key="2">
    <citation type="journal article" date="2014" name="ISME J.">
        <title>Microbial stratification in low pH oxic and suboxic macroscopic growths along an acid mine drainage.</title>
        <authorList>
            <person name="Mendez-Garcia C."/>
            <person name="Mesa V."/>
            <person name="Sprenger R.R."/>
            <person name="Richter M."/>
            <person name="Diez M.S."/>
            <person name="Solano J."/>
            <person name="Bargiela R."/>
            <person name="Golyshina O.V."/>
            <person name="Manteca A."/>
            <person name="Ramos J.L."/>
            <person name="Gallego J.R."/>
            <person name="Llorente I."/>
            <person name="Martins Dos Santos V.A."/>
            <person name="Jensen O.N."/>
            <person name="Pelaez A.I."/>
            <person name="Sanchez J."/>
            <person name="Ferrer M."/>
        </authorList>
    </citation>
    <scope>NUCLEOTIDE SEQUENCE</scope>
</reference>
<gene>
    <name evidence="5" type="ORF">B1B_13232</name>
</gene>
<dbReference type="GO" id="GO:0016757">
    <property type="term" value="F:glycosyltransferase activity"/>
    <property type="evidence" value="ECO:0007669"/>
    <property type="project" value="UniProtKB-KW"/>
</dbReference>
<keyword evidence="1 5" id="KW-0328">Glycosyltransferase</keyword>
<sequence length="312" mass="33576">LFTAHDAELVCPNGQLVRPKAIICEGGIRPRCRFTGCSVGWGLPYELAQRAVFDRYVAPRIHSYLCPSDSLCRYLASHGYRPTVHLPSFAALPDPVVRSPPPYPEPSEPPTVGFLGRVELYKGLHDLVDAVALVRRRIPGVRLAIAGAGGADAELDRYLAERGLADASLRYGAIGGPAKEEFFRSIHLLVVCSNKFENTPLSAMEAMARARPVVGTDIGGIPEVLGPDLAGLIVPISDPPRLAKVLEQLLTQRPEAIRLGRLARQRALTVYTEGHHVARLAKVYRDVLGSSAPPMEGAGQPASSAAPGYNRG</sequence>
<protein>
    <submittedName>
        <fullName evidence="5">Glycosyl transferase group 1</fullName>
        <ecNumber evidence="5">2.4.-.-</ecNumber>
    </submittedName>
</protein>
<feature type="region of interest" description="Disordered" evidence="3">
    <location>
        <begin position="292"/>
        <end position="312"/>
    </location>
</feature>
<accession>T0ZKU6</accession>
<dbReference type="InterPro" id="IPR001296">
    <property type="entry name" value="Glyco_trans_1"/>
</dbReference>
<dbReference type="PANTHER" id="PTHR12526">
    <property type="entry name" value="GLYCOSYLTRANSFERASE"/>
    <property type="match status" value="1"/>
</dbReference>
<evidence type="ECO:0000256" key="3">
    <source>
        <dbReference type="SAM" id="MobiDB-lite"/>
    </source>
</evidence>
<organism evidence="5">
    <name type="scientific">mine drainage metagenome</name>
    <dbReference type="NCBI Taxonomy" id="410659"/>
    <lineage>
        <taxon>unclassified sequences</taxon>
        <taxon>metagenomes</taxon>
        <taxon>ecological metagenomes</taxon>
    </lineage>
</organism>
<proteinExistence type="predicted"/>
<keyword evidence="2 5" id="KW-0808">Transferase</keyword>
<dbReference type="AlphaFoldDB" id="T0ZKU6"/>
<dbReference type="EC" id="2.4.-.-" evidence="5"/>
<feature type="non-terminal residue" evidence="5">
    <location>
        <position position="1"/>
    </location>
</feature>
<dbReference type="Pfam" id="PF00534">
    <property type="entry name" value="Glycos_transf_1"/>
    <property type="match status" value="1"/>
</dbReference>
<evidence type="ECO:0000256" key="1">
    <source>
        <dbReference type="ARBA" id="ARBA00022676"/>
    </source>
</evidence>
<evidence type="ECO:0000313" key="5">
    <source>
        <dbReference type="EMBL" id="EQD45062.1"/>
    </source>
</evidence>
<reference evidence="5" key="1">
    <citation type="submission" date="2013-08" db="EMBL/GenBank/DDBJ databases">
        <authorList>
            <person name="Mendez C."/>
            <person name="Richter M."/>
            <person name="Ferrer M."/>
            <person name="Sanchez J."/>
        </authorList>
    </citation>
    <scope>NUCLEOTIDE SEQUENCE</scope>
</reference>
<comment type="caution">
    <text evidence="5">The sequence shown here is derived from an EMBL/GenBank/DDBJ whole genome shotgun (WGS) entry which is preliminary data.</text>
</comment>
<dbReference type="Gene3D" id="3.40.50.2000">
    <property type="entry name" value="Glycogen Phosphorylase B"/>
    <property type="match status" value="2"/>
</dbReference>
<dbReference type="EMBL" id="AUZY01008707">
    <property type="protein sequence ID" value="EQD45062.1"/>
    <property type="molecule type" value="Genomic_DNA"/>
</dbReference>
<feature type="compositionally biased region" description="Low complexity" evidence="3">
    <location>
        <begin position="297"/>
        <end position="312"/>
    </location>
</feature>
<dbReference type="PANTHER" id="PTHR12526:SF510">
    <property type="entry name" value="D-INOSITOL 3-PHOSPHATE GLYCOSYLTRANSFERASE"/>
    <property type="match status" value="1"/>
</dbReference>
<evidence type="ECO:0000259" key="4">
    <source>
        <dbReference type="Pfam" id="PF00534"/>
    </source>
</evidence>